<accession>G4T457</accession>
<organism evidence="1 2">
    <name type="scientific">Methylotuvimicrobium alcaliphilum (strain DSM 19304 / NCIMB 14124 / VKM B-2133 / 20Z)</name>
    <name type="common">Methylomicrobium alcaliphilum</name>
    <dbReference type="NCBI Taxonomy" id="1091494"/>
    <lineage>
        <taxon>Bacteria</taxon>
        <taxon>Pseudomonadati</taxon>
        <taxon>Pseudomonadota</taxon>
        <taxon>Gammaproteobacteria</taxon>
        <taxon>Methylococcales</taxon>
        <taxon>Methylococcaceae</taxon>
        <taxon>Methylotuvimicrobium</taxon>
    </lineage>
</organism>
<name>G4T457_META2</name>
<dbReference type="HOGENOM" id="CLU_027562_33_5_6"/>
<dbReference type="EMBL" id="FO082060">
    <property type="protein sequence ID" value="CCE23792.1"/>
    <property type="molecule type" value="Genomic_DNA"/>
</dbReference>
<dbReference type="AlphaFoldDB" id="G4T457"/>
<dbReference type="Proteomes" id="UP000008315">
    <property type="component" value="Chromosome"/>
</dbReference>
<gene>
    <name evidence="1" type="ordered locus">MEALZ_2106</name>
</gene>
<evidence type="ECO:0000313" key="2">
    <source>
        <dbReference type="Proteomes" id="UP000008315"/>
    </source>
</evidence>
<dbReference type="STRING" id="1091494.MEALZ_2106"/>
<evidence type="ECO:0000313" key="1">
    <source>
        <dbReference type="EMBL" id="CCE23792.1"/>
    </source>
</evidence>
<dbReference type="RefSeq" id="WP_014148582.1">
    <property type="nucleotide sequence ID" value="NC_016112.1"/>
</dbReference>
<protein>
    <submittedName>
        <fullName evidence="1">DNA integration/recombination/inversion protein, site-specific recombinase, phage integrase family</fullName>
    </submittedName>
</protein>
<reference evidence="2" key="1">
    <citation type="journal article" date="2012" name="J. Bacteriol.">
        <title>Genome sequence of the haloalkaliphilic methanotrophic bacterium Methylomicrobium alcaliphilum 20Z.</title>
        <authorList>
            <person name="Vuilleumier S."/>
            <person name="Khmelenina V.N."/>
            <person name="Bringel F."/>
            <person name="Reshetnikov A.S."/>
            <person name="Lajus A."/>
            <person name="Mangenot S."/>
            <person name="Rouy Z."/>
            <person name="Op den Camp H.J."/>
            <person name="Jetten M.S."/>
            <person name="Dispirito A.A."/>
            <person name="Dunfield P."/>
            <person name="Klotz M.G."/>
            <person name="Semrau J.D."/>
            <person name="Stein L.Y."/>
            <person name="Barbe V."/>
            <person name="Medigue C."/>
            <person name="Trotsenko Y.A."/>
            <person name="Kalyuzhnaya M.G."/>
        </authorList>
    </citation>
    <scope>NUCLEOTIDE SEQUENCE [LARGE SCALE GENOMIC DNA]</scope>
    <source>
        <strain evidence="2">DSM 19304 / NCIMB 14124 / VKM B-2133 / 20Z</strain>
    </source>
</reference>
<proteinExistence type="predicted"/>
<dbReference type="KEGG" id="mah:MEALZ_2106"/>
<keyword evidence="2" id="KW-1185">Reference proteome</keyword>
<sequence>MGENQSDSYHGTHSFRRIKASLIYPQIKNPRAEELLLNHIKLEGTERYLGVEVDDAMVMAEPMEV</sequence>